<evidence type="ECO:0000256" key="2">
    <source>
        <dbReference type="ARBA" id="ARBA00022679"/>
    </source>
</evidence>
<dbReference type="GO" id="GO:0046983">
    <property type="term" value="F:protein dimerization activity"/>
    <property type="evidence" value="ECO:0007669"/>
    <property type="project" value="InterPro"/>
</dbReference>
<keyword evidence="1 7" id="KW-0489">Methyltransferase</keyword>
<evidence type="ECO:0000313" key="8">
    <source>
        <dbReference type="Proteomes" id="UP001143480"/>
    </source>
</evidence>
<organism evidence="7 8">
    <name type="scientific">Dactylosporangium matsuzakiense</name>
    <dbReference type="NCBI Taxonomy" id="53360"/>
    <lineage>
        <taxon>Bacteria</taxon>
        <taxon>Bacillati</taxon>
        <taxon>Actinomycetota</taxon>
        <taxon>Actinomycetes</taxon>
        <taxon>Micromonosporales</taxon>
        <taxon>Micromonosporaceae</taxon>
        <taxon>Dactylosporangium</taxon>
    </lineage>
</organism>
<dbReference type="PIRSF" id="PIRSF005739">
    <property type="entry name" value="O-mtase"/>
    <property type="match status" value="1"/>
</dbReference>
<dbReference type="InterPro" id="IPR001077">
    <property type="entry name" value="COMT_C"/>
</dbReference>
<dbReference type="InterPro" id="IPR016461">
    <property type="entry name" value="COMT-like"/>
</dbReference>
<proteinExistence type="predicted"/>
<dbReference type="SUPFAM" id="SSF53335">
    <property type="entry name" value="S-adenosyl-L-methionine-dependent methyltransferases"/>
    <property type="match status" value="1"/>
</dbReference>
<protein>
    <submittedName>
        <fullName evidence="7">Methyltransferase</fullName>
    </submittedName>
</protein>
<name>A0A9W6NKS5_9ACTN</name>
<evidence type="ECO:0000256" key="1">
    <source>
        <dbReference type="ARBA" id="ARBA00022603"/>
    </source>
</evidence>
<evidence type="ECO:0000259" key="6">
    <source>
        <dbReference type="Pfam" id="PF08100"/>
    </source>
</evidence>
<feature type="domain" description="O-methyltransferase dimerisation" evidence="6">
    <location>
        <begin position="12"/>
        <end position="85"/>
    </location>
</feature>
<dbReference type="CDD" id="cd02440">
    <property type="entry name" value="AdoMet_MTases"/>
    <property type="match status" value="1"/>
</dbReference>
<sequence length="340" mass="36842">MNESSSLRIRRLFYGSWIAQAVYAAAKLDLADLIDGGTRDVATLAERTGTNPEALYRVLRALAGEGIFTETGPREFGMTPAAIGLLSTGDDSVKNLAIFYGKEVHQAYGRILDSLKTGTPAIDAIYGMTLWAHMERDEETGEAFRRGMGATTWDEQLPLPQTYDFSGIKRLVDVGGGEGTMLAAVLHEHPEMTGVLVELPSGIDRTKRHFHEAGVADRAEIVEGSAFDVLPHGDGYMMSCVLHAMNDESSVVALSRIRDAIDPDGRLIILERIVAAPDEPSLAKILDVSMMLMNGGQERTEAEWHGLLAQAGFKLSRIVVLPYFSGGAELAAIEATPVPR</sequence>
<dbReference type="Pfam" id="PF00891">
    <property type="entry name" value="Methyltransf_2"/>
    <property type="match status" value="1"/>
</dbReference>
<dbReference type="SUPFAM" id="SSF46785">
    <property type="entry name" value="Winged helix' DNA-binding domain"/>
    <property type="match status" value="1"/>
</dbReference>
<evidence type="ECO:0000256" key="3">
    <source>
        <dbReference type="ARBA" id="ARBA00022691"/>
    </source>
</evidence>
<dbReference type="Gene3D" id="1.10.10.10">
    <property type="entry name" value="Winged helix-like DNA-binding domain superfamily/Winged helix DNA-binding domain"/>
    <property type="match status" value="1"/>
</dbReference>
<keyword evidence="3" id="KW-0949">S-adenosyl-L-methionine</keyword>
<dbReference type="InterPro" id="IPR012967">
    <property type="entry name" value="COMT_dimerisation"/>
</dbReference>
<dbReference type="EMBL" id="BSFP01000009">
    <property type="protein sequence ID" value="GLL00599.1"/>
    <property type="molecule type" value="Genomic_DNA"/>
</dbReference>
<dbReference type="InterPro" id="IPR036390">
    <property type="entry name" value="WH_DNA-bd_sf"/>
</dbReference>
<feature type="domain" description="O-methyltransferase C-terminal" evidence="5">
    <location>
        <begin position="116"/>
        <end position="314"/>
    </location>
</feature>
<reference evidence="7" key="1">
    <citation type="journal article" date="2014" name="Int. J. Syst. Evol. Microbiol.">
        <title>Complete genome sequence of Corynebacterium casei LMG S-19264T (=DSM 44701T), isolated from a smear-ripened cheese.</title>
        <authorList>
            <consortium name="US DOE Joint Genome Institute (JGI-PGF)"/>
            <person name="Walter F."/>
            <person name="Albersmeier A."/>
            <person name="Kalinowski J."/>
            <person name="Ruckert C."/>
        </authorList>
    </citation>
    <scope>NUCLEOTIDE SEQUENCE</scope>
    <source>
        <strain evidence="7">VKM Ac-1321</strain>
    </source>
</reference>
<dbReference type="PROSITE" id="PS51683">
    <property type="entry name" value="SAM_OMT_II"/>
    <property type="match status" value="1"/>
</dbReference>
<dbReference type="Pfam" id="PF08100">
    <property type="entry name" value="Dimerisation"/>
    <property type="match status" value="1"/>
</dbReference>
<evidence type="ECO:0000259" key="5">
    <source>
        <dbReference type="Pfam" id="PF00891"/>
    </source>
</evidence>
<evidence type="ECO:0000313" key="7">
    <source>
        <dbReference type="EMBL" id="GLL00599.1"/>
    </source>
</evidence>
<gene>
    <name evidence="7" type="ORF">GCM10017581_023400</name>
</gene>
<dbReference type="GO" id="GO:0008171">
    <property type="term" value="F:O-methyltransferase activity"/>
    <property type="evidence" value="ECO:0007669"/>
    <property type="project" value="InterPro"/>
</dbReference>
<dbReference type="InterPro" id="IPR029063">
    <property type="entry name" value="SAM-dependent_MTases_sf"/>
</dbReference>
<feature type="active site" description="Proton acceptor" evidence="4">
    <location>
        <position position="243"/>
    </location>
</feature>
<dbReference type="GO" id="GO:0032259">
    <property type="term" value="P:methylation"/>
    <property type="evidence" value="ECO:0007669"/>
    <property type="project" value="UniProtKB-KW"/>
</dbReference>
<keyword evidence="2" id="KW-0808">Transferase</keyword>
<comment type="caution">
    <text evidence="7">The sequence shown here is derived from an EMBL/GenBank/DDBJ whole genome shotgun (WGS) entry which is preliminary data.</text>
</comment>
<dbReference type="PANTHER" id="PTHR43712">
    <property type="entry name" value="PUTATIVE (AFU_ORTHOLOGUE AFUA_4G14580)-RELATED"/>
    <property type="match status" value="1"/>
</dbReference>
<dbReference type="PANTHER" id="PTHR43712:SF2">
    <property type="entry name" value="O-METHYLTRANSFERASE CICE"/>
    <property type="match status" value="1"/>
</dbReference>
<reference evidence="7" key="2">
    <citation type="submission" date="2023-01" db="EMBL/GenBank/DDBJ databases">
        <authorList>
            <person name="Sun Q."/>
            <person name="Evtushenko L."/>
        </authorList>
    </citation>
    <scope>NUCLEOTIDE SEQUENCE</scope>
    <source>
        <strain evidence="7">VKM Ac-1321</strain>
    </source>
</reference>
<keyword evidence="8" id="KW-1185">Reference proteome</keyword>
<dbReference type="Gene3D" id="3.40.50.150">
    <property type="entry name" value="Vaccinia Virus protein VP39"/>
    <property type="match status" value="1"/>
</dbReference>
<dbReference type="Proteomes" id="UP001143480">
    <property type="component" value="Unassembled WGS sequence"/>
</dbReference>
<accession>A0A9W6NKS5</accession>
<dbReference type="AlphaFoldDB" id="A0A9W6NKS5"/>
<dbReference type="InterPro" id="IPR036388">
    <property type="entry name" value="WH-like_DNA-bd_sf"/>
</dbReference>
<evidence type="ECO:0000256" key="4">
    <source>
        <dbReference type="PIRSR" id="PIRSR005739-1"/>
    </source>
</evidence>
<dbReference type="RefSeq" id="WP_223094727.1">
    <property type="nucleotide sequence ID" value="NZ_BAAAXA010000001.1"/>
</dbReference>